<feature type="transmembrane region" description="Helical" evidence="2">
    <location>
        <begin position="150"/>
        <end position="169"/>
    </location>
</feature>
<feature type="compositionally biased region" description="Basic and acidic residues" evidence="1">
    <location>
        <begin position="1"/>
        <end position="15"/>
    </location>
</feature>
<feature type="transmembrane region" description="Helical" evidence="2">
    <location>
        <begin position="225"/>
        <end position="249"/>
    </location>
</feature>
<keyword evidence="4" id="KW-1185">Reference proteome</keyword>
<keyword evidence="2" id="KW-1133">Transmembrane helix</keyword>
<feature type="transmembrane region" description="Helical" evidence="2">
    <location>
        <begin position="189"/>
        <end position="213"/>
    </location>
</feature>
<evidence type="ECO:0000313" key="3">
    <source>
        <dbReference type="EMBL" id="SDT46654.1"/>
    </source>
</evidence>
<proteinExistence type="predicted"/>
<evidence type="ECO:0000256" key="2">
    <source>
        <dbReference type="SAM" id="Phobius"/>
    </source>
</evidence>
<keyword evidence="2" id="KW-0472">Membrane</keyword>
<feature type="transmembrane region" description="Helical" evidence="2">
    <location>
        <begin position="32"/>
        <end position="54"/>
    </location>
</feature>
<reference evidence="3 4" key="1">
    <citation type="submission" date="2016-10" db="EMBL/GenBank/DDBJ databases">
        <authorList>
            <person name="de Groot N.N."/>
        </authorList>
    </citation>
    <scope>NUCLEOTIDE SEQUENCE [LARGE SCALE GENOMIC DNA]</scope>
    <source>
        <strain evidence="3 4">DSM 43941</strain>
    </source>
</reference>
<feature type="transmembrane region" description="Helical" evidence="2">
    <location>
        <begin position="108"/>
        <end position="129"/>
    </location>
</feature>
<feature type="region of interest" description="Disordered" evidence="1">
    <location>
        <begin position="706"/>
        <end position="729"/>
    </location>
</feature>
<feature type="transmembrane region" description="Helical" evidence="2">
    <location>
        <begin position="319"/>
        <end position="342"/>
    </location>
</feature>
<gene>
    <name evidence="3" type="ORF">SAMN04489716_3933</name>
</gene>
<dbReference type="EMBL" id="LT629758">
    <property type="protein sequence ID" value="SDT46654.1"/>
    <property type="molecule type" value="Genomic_DNA"/>
</dbReference>
<feature type="transmembrane region" description="Helical" evidence="2">
    <location>
        <begin position="362"/>
        <end position="385"/>
    </location>
</feature>
<dbReference type="AlphaFoldDB" id="A0A1H2ALD0"/>
<organism evidence="3 4">
    <name type="scientific">Actinoplanes derwentensis</name>
    <dbReference type="NCBI Taxonomy" id="113562"/>
    <lineage>
        <taxon>Bacteria</taxon>
        <taxon>Bacillati</taxon>
        <taxon>Actinomycetota</taxon>
        <taxon>Actinomycetes</taxon>
        <taxon>Micromonosporales</taxon>
        <taxon>Micromonosporaceae</taxon>
        <taxon>Actinoplanes</taxon>
    </lineage>
</organism>
<feature type="transmembrane region" description="Helical" evidence="2">
    <location>
        <begin position="288"/>
        <end position="307"/>
    </location>
</feature>
<evidence type="ECO:0008006" key="5">
    <source>
        <dbReference type="Google" id="ProtNLM"/>
    </source>
</evidence>
<accession>A0A1H2ALD0</accession>
<evidence type="ECO:0000256" key="1">
    <source>
        <dbReference type="SAM" id="MobiDB-lite"/>
    </source>
</evidence>
<dbReference type="Proteomes" id="UP000198688">
    <property type="component" value="Chromosome I"/>
</dbReference>
<sequence length="729" mass="77384">MMGQMAKERRNEPNHRRPRTGRRRRPAGTVRPARLTAESVLLGLLTGILVVAPWTSPGYLLLLDWVAGPHQALSPGLYGLDPAALDALPYRLFTHAIRQLAGAGATSWLMILAFFPIAAGGVSALAGGGRWRRHPAALFVCLNPFVVERIQAGHVPFLLSVALLCAMAASARHARTRGHWFAARPAGWYALAVSSAAHAAWLGATILVLIMLLPRPRLRDLVRTAIVIVATGGVYTYAAVVVSSAILTIDVSREDLEVYATYPGSAGLLTSVATLRGFWRGASDSSPAVALGLVPGLILVVAVLGGLGRLCRREPAAGVPLTAVTVSGLLLGMGVHGPLGSAYRAAFDHLPLFEAMREQQKWVALAMIGYAVGVGVSAEALAGALRDSHHPVLRAGARLSAPALIGMYVTVGASLLWGLGGSVQVSHYPRAWYAADQIMGTGDESVLFLPWHQYQPFAFTATRSVATPARAFFRRPVLSSDAAELGPVRSNSVSQRMAYLDRVIATGAAGSFGQLIAPLGVRYVALSKERETDAYAWLSRQRDLRPVLTTGELDVYQVVAEGTGRVVSARAGDLTAALGWAADGRLGSEAVLSGVGDGVVPSAGSGGLRRMSSTRWRVEAGAPGWVVVPEEWSANWMAGDQVTRPTVAGTVAVRAGSRSFTVQYTPWRWLRVGLLVSVLSLAVLTISGLVEHRREFYPGLRRRLAGSGRSGAGAGSRRCRAGSGRSSWW</sequence>
<feature type="compositionally biased region" description="Basic residues" evidence="1">
    <location>
        <begin position="16"/>
        <end position="26"/>
    </location>
</feature>
<feature type="transmembrane region" description="Helical" evidence="2">
    <location>
        <begin position="397"/>
        <end position="420"/>
    </location>
</feature>
<keyword evidence="2" id="KW-0812">Transmembrane</keyword>
<dbReference type="STRING" id="113562.SAMN04489716_3933"/>
<name>A0A1H2ALD0_9ACTN</name>
<feature type="transmembrane region" description="Helical" evidence="2">
    <location>
        <begin position="669"/>
        <end position="690"/>
    </location>
</feature>
<feature type="region of interest" description="Disordered" evidence="1">
    <location>
        <begin position="1"/>
        <end position="29"/>
    </location>
</feature>
<protein>
    <recommendedName>
        <fullName evidence="5">Membrane protein YfhO</fullName>
    </recommendedName>
</protein>
<evidence type="ECO:0000313" key="4">
    <source>
        <dbReference type="Proteomes" id="UP000198688"/>
    </source>
</evidence>